<evidence type="ECO:0000256" key="7">
    <source>
        <dbReference type="ARBA" id="ARBA00023180"/>
    </source>
</evidence>
<dbReference type="AlphaFoldDB" id="A0AAU9TM31"/>
<name>A0AAU9TM31_EUPED</name>
<evidence type="ECO:0000256" key="6">
    <source>
        <dbReference type="ARBA" id="ARBA00023136"/>
    </source>
</evidence>
<comment type="caution">
    <text evidence="10">The sequence shown here is derived from an EMBL/GenBank/DDBJ whole genome shotgun (WGS) entry which is preliminary data.</text>
</comment>
<feature type="signal peptide" evidence="9">
    <location>
        <begin position="1"/>
        <end position="23"/>
    </location>
</feature>
<comment type="subcellular location">
    <subcellularLocation>
        <location evidence="1">Membrane</location>
        <topology evidence="1">Lipid-anchor</topology>
        <topology evidence="1">GPI-anchor</topology>
    </subcellularLocation>
</comment>
<evidence type="ECO:0000256" key="1">
    <source>
        <dbReference type="ARBA" id="ARBA00004589"/>
    </source>
</evidence>
<dbReference type="PANTHER" id="PTHR33562">
    <property type="entry name" value="ATILLA, ISOFORM B-RELATED-RELATED"/>
    <property type="match status" value="1"/>
</dbReference>
<feature type="chain" id="PRO_5043403990" description="Protein sleepless" evidence="9">
    <location>
        <begin position="24"/>
        <end position="173"/>
    </location>
</feature>
<keyword evidence="5" id="KW-1133">Transmembrane helix</keyword>
<sequence>MTSRDRIICSLVILLSLVYKSTCIRCYDCNSAINPACLDVNMYEDEIRSKLIPIVQCDTAALSSMESNFFCRKIVRTIFNSHRESEVRVTRGCGSKRDDRDCYHDNNTNLLGTVCQCFNDLCNSGDSVDPAAITFIFVAFVMLNSKILPTASAVGESPFRVPCTRCFVYNLLI</sequence>
<gene>
    <name evidence="10" type="ORF">EEDITHA_LOCUS4119</name>
</gene>
<dbReference type="Proteomes" id="UP001153954">
    <property type="component" value="Unassembled WGS sequence"/>
</dbReference>
<dbReference type="GO" id="GO:0098552">
    <property type="term" value="C:side of membrane"/>
    <property type="evidence" value="ECO:0007669"/>
    <property type="project" value="UniProtKB-KW"/>
</dbReference>
<proteinExistence type="predicted"/>
<accession>A0AAU9TM31</accession>
<keyword evidence="6" id="KW-0472">Membrane</keyword>
<dbReference type="GO" id="GO:0030431">
    <property type="term" value="P:sleep"/>
    <property type="evidence" value="ECO:0007669"/>
    <property type="project" value="InterPro"/>
</dbReference>
<reference evidence="10" key="1">
    <citation type="submission" date="2022-03" db="EMBL/GenBank/DDBJ databases">
        <authorList>
            <person name="Tunstrom K."/>
        </authorList>
    </citation>
    <scope>NUCLEOTIDE SEQUENCE</scope>
</reference>
<dbReference type="GO" id="GO:0032222">
    <property type="term" value="P:regulation of synaptic transmission, cholinergic"/>
    <property type="evidence" value="ECO:0007669"/>
    <property type="project" value="InterPro"/>
</dbReference>
<keyword evidence="7" id="KW-0325">Glycoprotein</keyword>
<keyword evidence="2" id="KW-0336">GPI-anchor</keyword>
<dbReference type="Pfam" id="PF17064">
    <property type="entry name" value="QVR"/>
    <property type="match status" value="1"/>
</dbReference>
<evidence type="ECO:0000256" key="2">
    <source>
        <dbReference type="ARBA" id="ARBA00022622"/>
    </source>
</evidence>
<evidence type="ECO:0000256" key="5">
    <source>
        <dbReference type="ARBA" id="ARBA00022989"/>
    </source>
</evidence>
<keyword evidence="11" id="KW-1185">Reference proteome</keyword>
<keyword evidence="4 9" id="KW-0732">Signal</keyword>
<dbReference type="InterPro" id="IPR050975">
    <property type="entry name" value="Sleep_regulator"/>
</dbReference>
<dbReference type="InterPro" id="IPR031424">
    <property type="entry name" value="QVR-like"/>
</dbReference>
<evidence type="ECO:0000313" key="11">
    <source>
        <dbReference type="Proteomes" id="UP001153954"/>
    </source>
</evidence>
<dbReference type="EMBL" id="CAKOGL010000007">
    <property type="protein sequence ID" value="CAH2087911.1"/>
    <property type="molecule type" value="Genomic_DNA"/>
</dbReference>
<organism evidence="10 11">
    <name type="scientific">Euphydryas editha</name>
    <name type="common">Edith's checkerspot</name>
    <dbReference type="NCBI Taxonomy" id="104508"/>
    <lineage>
        <taxon>Eukaryota</taxon>
        <taxon>Metazoa</taxon>
        <taxon>Ecdysozoa</taxon>
        <taxon>Arthropoda</taxon>
        <taxon>Hexapoda</taxon>
        <taxon>Insecta</taxon>
        <taxon>Pterygota</taxon>
        <taxon>Neoptera</taxon>
        <taxon>Endopterygota</taxon>
        <taxon>Lepidoptera</taxon>
        <taxon>Glossata</taxon>
        <taxon>Ditrysia</taxon>
        <taxon>Papilionoidea</taxon>
        <taxon>Nymphalidae</taxon>
        <taxon>Nymphalinae</taxon>
        <taxon>Euphydryas</taxon>
    </lineage>
</organism>
<keyword evidence="8" id="KW-0449">Lipoprotein</keyword>
<evidence type="ECO:0008006" key="12">
    <source>
        <dbReference type="Google" id="ProtNLM"/>
    </source>
</evidence>
<evidence type="ECO:0000256" key="8">
    <source>
        <dbReference type="ARBA" id="ARBA00023288"/>
    </source>
</evidence>
<evidence type="ECO:0000256" key="3">
    <source>
        <dbReference type="ARBA" id="ARBA00022692"/>
    </source>
</evidence>
<evidence type="ECO:0000256" key="9">
    <source>
        <dbReference type="SAM" id="SignalP"/>
    </source>
</evidence>
<keyword evidence="3" id="KW-0812">Transmembrane</keyword>
<dbReference type="PANTHER" id="PTHR33562:SF2">
    <property type="entry name" value="PROTEIN QUIVER"/>
    <property type="match status" value="1"/>
</dbReference>
<evidence type="ECO:0000313" key="10">
    <source>
        <dbReference type="EMBL" id="CAH2087911.1"/>
    </source>
</evidence>
<protein>
    <recommendedName>
        <fullName evidence="12">Protein sleepless</fullName>
    </recommendedName>
</protein>
<evidence type="ECO:0000256" key="4">
    <source>
        <dbReference type="ARBA" id="ARBA00022729"/>
    </source>
</evidence>